<dbReference type="Gene3D" id="3.40.50.880">
    <property type="match status" value="1"/>
</dbReference>
<dbReference type="PRINTS" id="PR00032">
    <property type="entry name" value="HTHARAC"/>
</dbReference>
<dbReference type="InterPro" id="IPR052158">
    <property type="entry name" value="INH-QAR"/>
</dbReference>
<keyword evidence="2 6" id="KW-0238">DNA-binding</keyword>
<dbReference type="CDD" id="cd03136">
    <property type="entry name" value="GATase1_AraC_ArgR_like"/>
    <property type="match status" value="1"/>
</dbReference>
<evidence type="ECO:0000256" key="3">
    <source>
        <dbReference type="ARBA" id="ARBA00023163"/>
    </source>
</evidence>
<accession>A0A6J4S206</accession>
<evidence type="ECO:0000256" key="4">
    <source>
        <dbReference type="SAM" id="MobiDB-lite"/>
    </source>
</evidence>
<proteinExistence type="predicted"/>
<sequence length="366" mass="39494">MGAGAAGRAALSVALVPLPHFTLLPFAGFIDTLRLAADEGDRSRPRACNWTIMAPGLEPVPASCGAEVLPWETLREPARFDYVAVVGGLLHRGRPGLDRRTAAFLREAAAARVVLIGICTGSLALIEAGVVAEGRPVCVSWYHYQDLRQRHPGVRPVADRLWLRDGRVITCAGGTAAVDLAASLVRTHLGGSAAQKSLHIMVADGSRPASAAQPQPPNTREVADTRVRRAMLLMEQNLAAPLSADALAAGASVSKRQLERLFRRELGTSVQAFARDLRLFHAVWLLAKSPLRITDVAMRCGFADPAHFNRQFRAAFGAAPSAARRTGPSALLATLDRWWPHGGAPRLRDRRPPPVRAADADRRPYR</sequence>
<feature type="domain" description="HTH araC/xylS-type" evidence="5">
    <location>
        <begin position="228"/>
        <end position="326"/>
    </location>
</feature>
<dbReference type="SMART" id="SM00342">
    <property type="entry name" value="HTH_ARAC"/>
    <property type="match status" value="1"/>
</dbReference>
<dbReference type="InterPro" id="IPR009057">
    <property type="entry name" value="Homeodomain-like_sf"/>
</dbReference>
<dbReference type="PANTHER" id="PTHR43130:SF3">
    <property type="entry name" value="HTH-TYPE TRANSCRIPTIONAL REGULATOR RV1931C"/>
    <property type="match status" value="1"/>
</dbReference>
<name>A0A6J4S206_9ACTN</name>
<feature type="region of interest" description="Disordered" evidence="4">
    <location>
        <begin position="343"/>
        <end position="366"/>
    </location>
</feature>
<dbReference type="GO" id="GO:0043565">
    <property type="term" value="F:sequence-specific DNA binding"/>
    <property type="evidence" value="ECO:0007669"/>
    <property type="project" value="InterPro"/>
</dbReference>
<dbReference type="EMBL" id="CADCVO010000178">
    <property type="protein sequence ID" value="CAA9480945.1"/>
    <property type="molecule type" value="Genomic_DNA"/>
</dbReference>
<dbReference type="Gene3D" id="1.10.10.60">
    <property type="entry name" value="Homeodomain-like"/>
    <property type="match status" value="1"/>
</dbReference>
<dbReference type="InterPro" id="IPR029062">
    <property type="entry name" value="Class_I_gatase-like"/>
</dbReference>
<evidence type="ECO:0000259" key="5">
    <source>
        <dbReference type="PROSITE" id="PS01124"/>
    </source>
</evidence>
<evidence type="ECO:0000256" key="1">
    <source>
        <dbReference type="ARBA" id="ARBA00023015"/>
    </source>
</evidence>
<keyword evidence="1" id="KW-0805">Transcription regulation</keyword>
<gene>
    <name evidence="6" type="ORF">AVDCRST_MAG13-1165</name>
</gene>
<dbReference type="PROSITE" id="PS01124">
    <property type="entry name" value="HTH_ARAC_FAMILY_2"/>
    <property type="match status" value="1"/>
</dbReference>
<organism evidence="6">
    <name type="scientific">uncultured Solirubrobacteraceae bacterium</name>
    <dbReference type="NCBI Taxonomy" id="1162706"/>
    <lineage>
        <taxon>Bacteria</taxon>
        <taxon>Bacillati</taxon>
        <taxon>Actinomycetota</taxon>
        <taxon>Thermoleophilia</taxon>
        <taxon>Solirubrobacterales</taxon>
        <taxon>Solirubrobacteraceae</taxon>
        <taxon>environmental samples</taxon>
    </lineage>
</organism>
<protein>
    <submittedName>
        <fullName evidence="6">Transcriptional regulator containing an amidase domain and an AraC-type DNA-binding HTH domain</fullName>
    </submittedName>
</protein>
<dbReference type="PROSITE" id="PS00041">
    <property type="entry name" value="HTH_ARAC_FAMILY_1"/>
    <property type="match status" value="1"/>
</dbReference>
<dbReference type="GO" id="GO:0003700">
    <property type="term" value="F:DNA-binding transcription factor activity"/>
    <property type="evidence" value="ECO:0007669"/>
    <property type="project" value="InterPro"/>
</dbReference>
<dbReference type="InterPro" id="IPR018062">
    <property type="entry name" value="HTH_AraC-typ_CS"/>
</dbReference>
<reference evidence="6" key="1">
    <citation type="submission" date="2020-02" db="EMBL/GenBank/DDBJ databases">
        <authorList>
            <person name="Meier V. D."/>
        </authorList>
    </citation>
    <scope>NUCLEOTIDE SEQUENCE</scope>
    <source>
        <strain evidence="6">AVDCRST_MAG13</strain>
    </source>
</reference>
<dbReference type="Pfam" id="PF12833">
    <property type="entry name" value="HTH_18"/>
    <property type="match status" value="1"/>
</dbReference>
<dbReference type="InterPro" id="IPR020449">
    <property type="entry name" value="Tscrpt_reg_AraC-type_HTH"/>
</dbReference>
<evidence type="ECO:0000256" key="2">
    <source>
        <dbReference type="ARBA" id="ARBA00023125"/>
    </source>
</evidence>
<feature type="compositionally biased region" description="Basic and acidic residues" evidence="4">
    <location>
        <begin position="346"/>
        <end position="366"/>
    </location>
</feature>
<dbReference type="PANTHER" id="PTHR43130">
    <property type="entry name" value="ARAC-FAMILY TRANSCRIPTIONAL REGULATOR"/>
    <property type="match status" value="1"/>
</dbReference>
<dbReference type="SUPFAM" id="SSF52317">
    <property type="entry name" value="Class I glutamine amidotransferase-like"/>
    <property type="match status" value="1"/>
</dbReference>
<dbReference type="Pfam" id="PF01965">
    <property type="entry name" value="DJ-1_PfpI"/>
    <property type="match status" value="1"/>
</dbReference>
<keyword evidence="3" id="KW-0804">Transcription</keyword>
<dbReference type="AlphaFoldDB" id="A0A6J4S206"/>
<dbReference type="InterPro" id="IPR018060">
    <property type="entry name" value="HTH_AraC"/>
</dbReference>
<dbReference type="InterPro" id="IPR002818">
    <property type="entry name" value="DJ-1/PfpI"/>
</dbReference>
<dbReference type="SUPFAM" id="SSF46689">
    <property type="entry name" value="Homeodomain-like"/>
    <property type="match status" value="2"/>
</dbReference>
<evidence type="ECO:0000313" key="6">
    <source>
        <dbReference type="EMBL" id="CAA9480945.1"/>
    </source>
</evidence>